<reference evidence="1 2" key="1">
    <citation type="submission" date="2015-07" db="EMBL/GenBank/DDBJ databases">
        <title>The genome of Habropoda laboriosa.</title>
        <authorList>
            <person name="Pan H."/>
            <person name="Kapheim K."/>
        </authorList>
    </citation>
    <scope>NUCLEOTIDE SEQUENCE [LARGE SCALE GENOMIC DNA]</scope>
    <source>
        <strain evidence="1">0110345459</strain>
    </source>
</reference>
<protein>
    <recommendedName>
        <fullName evidence="3">Reverse transcriptase domain-containing protein</fullName>
    </recommendedName>
</protein>
<gene>
    <name evidence="1" type="ORF">WH47_00565</name>
</gene>
<accession>A0A0L7QJZ9</accession>
<evidence type="ECO:0000313" key="1">
    <source>
        <dbReference type="EMBL" id="KOC58967.1"/>
    </source>
</evidence>
<dbReference type="PANTHER" id="PTHR47510">
    <property type="entry name" value="REVERSE TRANSCRIPTASE DOMAIN-CONTAINING PROTEIN"/>
    <property type="match status" value="1"/>
</dbReference>
<sequence length="237" mass="26439">DGIRPILLKSCSFILSRPLWIIFNTSLTIGLFPNIWKTSLVTPLLKSGDPSDVRNYKQICKLDIIPKLFETLVVDALKSSVFNLVCPEQHGFTPTLSPTTNLAIFSHSVAKALDQNAQVDTIFVDFNKAFDSCCLARNRDELSVWRIIVINLFNYTWPPDRGTGPLARSVPPVERSRARWKVTRQPLGKTQKWGFSNVKQQSPSLGKSCVPLPRGEVTYAVESHAATPGKNPKMGVF</sequence>
<dbReference type="AlphaFoldDB" id="A0A0L7QJZ9"/>
<dbReference type="PANTHER" id="PTHR47510:SF3">
    <property type="entry name" value="ENDO_EXONUCLEASE_PHOSPHATASE DOMAIN-CONTAINING PROTEIN"/>
    <property type="match status" value="1"/>
</dbReference>
<dbReference type="EMBL" id="KQ414990">
    <property type="protein sequence ID" value="KOC58967.1"/>
    <property type="molecule type" value="Genomic_DNA"/>
</dbReference>
<evidence type="ECO:0008006" key="3">
    <source>
        <dbReference type="Google" id="ProtNLM"/>
    </source>
</evidence>
<dbReference type="Proteomes" id="UP000053825">
    <property type="component" value="Unassembled WGS sequence"/>
</dbReference>
<organism evidence="1 2">
    <name type="scientific">Habropoda laboriosa</name>
    <dbReference type="NCBI Taxonomy" id="597456"/>
    <lineage>
        <taxon>Eukaryota</taxon>
        <taxon>Metazoa</taxon>
        <taxon>Ecdysozoa</taxon>
        <taxon>Arthropoda</taxon>
        <taxon>Hexapoda</taxon>
        <taxon>Insecta</taxon>
        <taxon>Pterygota</taxon>
        <taxon>Neoptera</taxon>
        <taxon>Endopterygota</taxon>
        <taxon>Hymenoptera</taxon>
        <taxon>Apocrita</taxon>
        <taxon>Aculeata</taxon>
        <taxon>Apoidea</taxon>
        <taxon>Anthophila</taxon>
        <taxon>Apidae</taxon>
        <taxon>Habropoda</taxon>
    </lineage>
</organism>
<name>A0A0L7QJZ9_9HYME</name>
<keyword evidence="2" id="KW-1185">Reference proteome</keyword>
<proteinExistence type="predicted"/>
<evidence type="ECO:0000313" key="2">
    <source>
        <dbReference type="Proteomes" id="UP000053825"/>
    </source>
</evidence>
<dbReference type="STRING" id="597456.A0A0L7QJZ9"/>
<feature type="non-terminal residue" evidence="1">
    <location>
        <position position="1"/>
    </location>
</feature>